<feature type="compositionally biased region" description="Polar residues" evidence="1">
    <location>
        <begin position="274"/>
        <end position="288"/>
    </location>
</feature>
<dbReference type="PANTHER" id="PTHR12864">
    <property type="entry name" value="RAN BINDING PROTEIN 9-RELATED"/>
    <property type="match status" value="1"/>
</dbReference>
<accession>A0AAV9J212</accession>
<evidence type="ECO:0000313" key="4">
    <source>
        <dbReference type="Proteomes" id="UP001301350"/>
    </source>
</evidence>
<dbReference type="EMBL" id="JANCYW010000017">
    <property type="protein sequence ID" value="KAK4538375.1"/>
    <property type="molecule type" value="Genomic_DNA"/>
</dbReference>
<feature type="region of interest" description="Disordered" evidence="1">
    <location>
        <begin position="261"/>
        <end position="297"/>
    </location>
</feature>
<dbReference type="InterPro" id="IPR050618">
    <property type="entry name" value="Ubq-SigPath_Reg"/>
</dbReference>
<dbReference type="Pfam" id="PF10607">
    <property type="entry name" value="CTLH"/>
    <property type="match status" value="1"/>
</dbReference>
<proteinExistence type="predicted"/>
<dbReference type="SMART" id="SM00757">
    <property type="entry name" value="CRA"/>
    <property type="match status" value="1"/>
</dbReference>
<evidence type="ECO:0000256" key="1">
    <source>
        <dbReference type="SAM" id="MobiDB-lite"/>
    </source>
</evidence>
<name>A0AAV9J212_CYACA</name>
<evidence type="ECO:0000313" key="3">
    <source>
        <dbReference type="EMBL" id="KAK4538375.1"/>
    </source>
</evidence>
<evidence type="ECO:0000259" key="2">
    <source>
        <dbReference type="SMART" id="SM00757"/>
    </source>
</evidence>
<sequence>MDRAPPPDAPTEERALDAPVDAQVSLLVLRYLVEECHEATARALHAHLQRDLPQVPELRTFPGYDSMRERRRLRDMIVREGRVHEAVKLADLSLSSGGAGRSPDTSEATPPEAERSSAAGWSVKELDAPLAFYAYLQQFVEYVRAREPEQAIQYARQHLQPREWAAALAPSTATTTAAADSKRTAEEVAWRDDMSEALALLAYEEPECSPVASLLNTERRYRIADGLNQLMLRRKRASEPSAGGSALERHIRHAGALLHIHQQQQQGWKDEAPSGSSNGSRPLWSLSQFLKPPSRRL</sequence>
<gene>
    <name evidence="3" type="ORF">CDCA_CDCA17G4400</name>
</gene>
<organism evidence="3 4">
    <name type="scientific">Cyanidium caldarium</name>
    <name type="common">Red alga</name>
    <dbReference type="NCBI Taxonomy" id="2771"/>
    <lineage>
        <taxon>Eukaryota</taxon>
        <taxon>Rhodophyta</taxon>
        <taxon>Bangiophyceae</taxon>
        <taxon>Cyanidiales</taxon>
        <taxon>Cyanidiaceae</taxon>
        <taxon>Cyanidium</taxon>
    </lineage>
</organism>
<reference evidence="3 4" key="1">
    <citation type="submission" date="2022-07" db="EMBL/GenBank/DDBJ databases">
        <title>Genome-wide signatures of adaptation to extreme environments.</title>
        <authorList>
            <person name="Cho C.H."/>
            <person name="Yoon H.S."/>
        </authorList>
    </citation>
    <scope>NUCLEOTIDE SEQUENCE [LARGE SCALE GENOMIC DNA]</scope>
    <source>
        <strain evidence="3 4">DBV 063 E5</strain>
    </source>
</reference>
<feature type="region of interest" description="Disordered" evidence="1">
    <location>
        <begin position="94"/>
        <end position="120"/>
    </location>
</feature>
<dbReference type="InterPro" id="IPR024964">
    <property type="entry name" value="CTLH/CRA"/>
</dbReference>
<dbReference type="AlphaFoldDB" id="A0AAV9J212"/>
<dbReference type="InterPro" id="IPR013144">
    <property type="entry name" value="CRA_dom"/>
</dbReference>
<dbReference type="Proteomes" id="UP001301350">
    <property type="component" value="Unassembled WGS sequence"/>
</dbReference>
<protein>
    <recommendedName>
        <fullName evidence="2">CRA domain-containing protein</fullName>
    </recommendedName>
</protein>
<feature type="domain" description="CRA" evidence="2">
    <location>
        <begin position="146"/>
        <end position="267"/>
    </location>
</feature>
<keyword evidence="4" id="KW-1185">Reference proteome</keyword>
<comment type="caution">
    <text evidence="3">The sequence shown here is derived from an EMBL/GenBank/DDBJ whole genome shotgun (WGS) entry which is preliminary data.</text>
</comment>